<reference evidence="2 3" key="1">
    <citation type="journal article" date="2023" name="J. Hered.">
        <title>Chromosome-level genome of the wood stork (Mycteria americana) provides insight into avian chromosome evolution.</title>
        <authorList>
            <person name="Flamio R. Jr."/>
            <person name="Ramstad K.M."/>
        </authorList>
    </citation>
    <scope>NUCLEOTIDE SEQUENCE [LARGE SCALE GENOMIC DNA]</scope>
    <source>
        <strain evidence="2">JAX WOST 10</strain>
    </source>
</reference>
<proteinExistence type="predicted"/>
<accession>A0AAN7NNK0</accession>
<comment type="caution">
    <text evidence="2">The sequence shown here is derived from an EMBL/GenBank/DDBJ whole genome shotgun (WGS) entry which is preliminary data.</text>
</comment>
<organism evidence="2 3">
    <name type="scientific">Mycteria americana</name>
    <name type="common">Wood stork</name>
    <dbReference type="NCBI Taxonomy" id="33587"/>
    <lineage>
        <taxon>Eukaryota</taxon>
        <taxon>Metazoa</taxon>
        <taxon>Chordata</taxon>
        <taxon>Craniata</taxon>
        <taxon>Vertebrata</taxon>
        <taxon>Euteleostomi</taxon>
        <taxon>Archelosauria</taxon>
        <taxon>Archosauria</taxon>
        <taxon>Dinosauria</taxon>
        <taxon>Saurischia</taxon>
        <taxon>Theropoda</taxon>
        <taxon>Coelurosauria</taxon>
        <taxon>Aves</taxon>
        <taxon>Neognathae</taxon>
        <taxon>Neoaves</taxon>
        <taxon>Aequornithes</taxon>
        <taxon>Ciconiiformes</taxon>
        <taxon>Ciconiidae</taxon>
        <taxon>Mycteria</taxon>
    </lineage>
</organism>
<keyword evidence="1" id="KW-0472">Membrane</keyword>
<keyword evidence="3" id="KW-1185">Reference proteome</keyword>
<keyword evidence="1" id="KW-1133">Transmembrane helix</keyword>
<dbReference type="Proteomes" id="UP001333110">
    <property type="component" value="Unassembled WGS sequence"/>
</dbReference>
<dbReference type="EMBL" id="JAUNZN010000002">
    <property type="protein sequence ID" value="KAK4828101.1"/>
    <property type="molecule type" value="Genomic_DNA"/>
</dbReference>
<evidence type="ECO:0000313" key="3">
    <source>
        <dbReference type="Proteomes" id="UP001333110"/>
    </source>
</evidence>
<feature type="transmembrane region" description="Helical" evidence="1">
    <location>
        <begin position="112"/>
        <end position="134"/>
    </location>
</feature>
<protein>
    <submittedName>
        <fullName evidence="2">Uncharacterized protein</fullName>
    </submittedName>
</protein>
<dbReference type="AlphaFoldDB" id="A0AAN7NNK0"/>
<evidence type="ECO:0000313" key="2">
    <source>
        <dbReference type="EMBL" id="KAK4828101.1"/>
    </source>
</evidence>
<sequence length="267" mass="30445">MMKGLEQLYYEERLRELELFILEKRGLKGDVLNEKVNGNSQKGFIKGKLHLTNLTALYDEITRFVDERRVVVATYLYFSKVFNMVSCIIPCLCVGVLQCHALDGLTTRENKAFSCVLLYFTLLPPATVFAALSLEGFQDLQREAAGSCKDPIQRDLDRLEEWANRDLVKLHKDKRQVSQGPSRSTHAWEMCQHVTAASQCWEAKVSIYGGQEDGESNSYLYKGDILQFCTPQPCKMSKVYMLSMTPYGFGDFCLFHGKAKSLESTWD</sequence>
<keyword evidence="1" id="KW-0812">Transmembrane</keyword>
<feature type="transmembrane region" description="Helical" evidence="1">
    <location>
        <begin position="81"/>
        <end position="100"/>
    </location>
</feature>
<evidence type="ECO:0000256" key="1">
    <source>
        <dbReference type="SAM" id="Phobius"/>
    </source>
</evidence>
<name>A0AAN7NNK0_MYCAM</name>
<gene>
    <name evidence="2" type="ORF">QYF61_023463</name>
</gene>